<accession>A0A934KA89</accession>
<dbReference type="InterPro" id="IPR052019">
    <property type="entry name" value="F420H2_bilvrd_red/Heme_oxyg"/>
</dbReference>
<dbReference type="PANTHER" id="PTHR35176">
    <property type="entry name" value="HEME OXYGENASE HI_0854-RELATED"/>
    <property type="match status" value="1"/>
</dbReference>
<dbReference type="EMBL" id="JAEKNR010000235">
    <property type="protein sequence ID" value="MBJ7601150.1"/>
    <property type="molecule type" value="Genomic_DNA"/>
</dbReference>
<reference evidence="3" key="1">
    <citation type="submission" date="2020-10" db="EMBL/GenBank/DDBJ databases">
        <title>Ca. Dormibacterota MAGs.</title>
        <authorList>
            <person name="Montgomery K."/>
        </authorList>
    </citation>
    <scope>NUCLEOTIDE SEQUENCE [LARGE SCALE GENOMIC DNA]</scope>
    <source>
        <strain evidence="3">SC8812_S17_10</strain>
    </source>
</reference>
<dbReference type="SUPFAM" id="SSF50475">
    <property type="entry name" value="FMN-binding split barrel"/>
    <property type="match status" value="1"/>
</dbReference>
<dbReference type="InterPro" id="IPR011576">
    <property type="entry name" value="Pyridox_Oxase_N"/>
</dbReference>
<dbReference type="EC" id="1.-.-.-" evidence="3"/>
<dbReference type="InterPro" id="IPR012349">
    <property type="entry name" value="Split_barrel_FMN-bd"/>
</dbReference>
<dbReference type="Proteomes" id="UP000612893">
    <property type="component" value="Unassembled WGS sequence"/>
</dbReference>
<comment type="caution">
    <text evidence="3">The sequence shown here is derived from an EMBL/GenBank/DDBJ whole genome shotgun (WGS) entry which is preliminary data.</text>
</comment>
<dbReference type="AlphaFoldDB" id="A0A934KA89"/>
<dbReference type="InterPro" id="IPR024031">
    <property type="entry name" value="MSMEG_5819/OxyR"/>
</dbReference>
<dbReference type="PANTHER" id="PTHR35176:SF6">
    <property type="entry name" value="HEME OXYGENASE HI_0854-RELATED"/>
    <property type="match status" value="1"/>
</dbReference>
<proteinExistence type="predicted"/>
<evidence type="ECO:0000259" key="2">
    <source>
        <dbReference type="Pfam" id="PF01243"/>
    </source>
</evidence>
<feature type="domain" description="Pyridoxamine 5'-phosphate oxidase N-terminal" evidence="2">
    <location>
        <begin position="80"/>
        <end position="169"/>
    </location>
</feature>
<evidence type="ECO:0000256" key="1">
    <source>
        <dbReference type="ARBA" id="ARBA00023002"/>
    </source>
</evidence>
<evidence type="ECO:0000313" key="4">
    <source>
        <dbReference type="Proteomes" id="UP000612893"/>
    </source>
</evidence>
<dbReference type="Gene3D" id="2.30.110.10">
    <property type="entry name" value="Electron Transport, Fmn-binding Protein, Chain A"/>
    <property type="match status" value="1"/>
</dbReference>
<gene>
    <name evidence="3" type="ORF">JF922_24135</name>
</gene>
<keyword evidence="1 3" id="KW-0560">Oxidoreductase</keyword>
<dbReference type="NCBIfam" id="TIGR04023">
    <property type="entry name" value="PPOX_MSMEG_5819"/>
    <property type="match status" value="1"/>
</dbReference>
<organism evidence="3 4">
    <name type="scientific">Candidatus Nephthysia bennettiae</name>
    <dbReference type="NCBI Taxonomy" id="3127016"/>
    <lineage>
        <taxon>Bacteria</taxon>
        <taxon>Bacillati</taxon>
        <taxon>Candidatus Dormiibacterota</taxon>
        <taxon>Candidatus Dormibacteria</taxon>
        <taxon>Candidatus Dormibacterales</taxon>
        <taxon>Candidatus Dormibacteraceae</taxon>
        <taxon>Candidatus Nephthysia</taxon>
    </lineage>
</organism>
<dbReference type="GO" id="GO:0016491">
    <property type="term" value="F:oxidoreductase activity"/>
    <property type="evidence" value="ECO:0007669"/>
    <property type="project" value="UniProtKB-KW"/>
</dbReference>
<sequence length="182" mass="20262">MGPLSADDPAANHLLQDRGQRACRAVAFDAGHDPRTSAWHARRHGHPAYRGLGRERRRLARHGEAGEKQAVSKFQQHELAFLQSARRLGRVATVGRDGTPHVVPVGWSYNPETDTVDVSGRDFAETKKYRDVARHGRAAIVIDEVLPPWNPRGLEVRGTAEAIQEPSALIRIHPDRVRSWGL</sequence>
<dbReference type="Pfam" id="PF01243">
    <property type="entry name" value="PNPOx_N"/>
    <property type="match status" value="1"/>
</dbReference>
<keyword evidence="4" id="KW-1185">Reference proteome</keyword>
<name>A0A934KA89_9BACT</name>
<protein>
    <submittedName>
        <fullName evidence="3">PPOX class F420-dependent oxidoreductase</fullName>
        <ecNumber evidence="3">1.-.-.-</ecNumber>
    </submittedName>
</protein>
<evidence type="ECO:0000313" key="3">
    <source>
        <dbReference type="EMBL" id="MBJ7601150.1"/>
    </source>
</evidence>